<reference evidence="3 4" key="1">
    <citation type="journal article" date="2017" name="Curr. Biol.">
        <title>Genome architecture and evolution of a unichromosomal asexual nematode.</title>
        <authorList>
            <person name="Fradin H."/>
            <person name="Zegar C."/>
            <person name="Gutwein M."/>
            <person name="Lucas J."/>
            <person name="Kovtun M."/>
            <person name="Corcoran D."/>
            <person name="Baugh L.R."/>
            <person name="Kiontke K."/>
            <person name="Gunsalus K."/>
            <person name="Fitch D.H."/>
            <person name="Piano F."/>
        </authorList>
    </citation>
    <scope>NUCLEOTIDE SEQUENCE [LARGE SCALE GENOMIC DNA]</scope>
    <source>
        <strain evidence="3">PF1309</strain>
    </source>
</reference>
<protein>
    <recommendedName>
        <fullName evidence="2">EGF-like domain-containing protein</fullName>
    </recommendedName>
</protein>
<dbReference type="InterPro" id="IPR000742">
    <property type="entry name" value="EGF"/>
</dbReference>
<dbReference type="SMART" id="SM00181">
    <property type="entry name" value="EGF"/>
    <property type="match status" value="3"/>
</dbReference>
<dbReference type="InterPro" id="IPR002509">
    <property type="entry name" value="NODB_dom"/>
</dbReference>
<dbReference type="AlphaFoldDB" id="A0A2A2L135"/>
<dbReference type="PANTHER" id="PTHR45985">
    <property type="match status" value="1"/>
</dbReference>
<dbReference type="InterPro" id="IPR009030">
    <property type="entry name" value="Growth_fac_rcpt_cys_sf"/>
</dbReference>
<dbReference type="Proteomes" id="UP000218231">
    <property type="component" value="Unassembled WGS sequence"/>
</dbReference>
<feature type="compositionally biased region" description="Basic and acidic residues" evidence="1">
    <location>
        <begin position="34"/>
        <end position="43"/>
    </location>
</feature>
<evidence type="ECO:0000256" key="1">
    <source>
        <dbReference type="SAM" id="MobiDB-lite"/>
    </source>
</evidence>
<dbReference type="EMBL" id="LIAE01007361">
    <property type="protein sequence ID" value="PAV79839.1"/>
    <property type="molecule type" value="Genomic_DNA"/>
</dbReference>
<organism evidence="3 4">
    <name type="scientific">Diploscapter pachys</name>
    <dbReference type="NCBI Taxonomy" id="2018661"/>
    <lineage>
        <taxon>Eukaryota</taxon>
        <taxon>Metazoa</taxon>
        <taxon>Ecdysozoa</taxon>
        <taxon>Nematoda</taxon>
        <taxon>Chromadorea</taxon>
        <taxon>Rhabditida</taxon>
        <taxon>Rhabditina</taxon>
        <taxon>Rhabditomorpha</taxon>
        <taxon>Rhabditoidea</taxon>
        <taxon>Rhabditidae</taxon>
        <taxon>Diploscapter</taxon>
    </lineage>
</organism>
<dbReference type="Gene3D" id="3.20.20.370">
    <property type="entry name" value="Glycoside hydrolase/deacetylase"/>
    <property type="match status" value="1"/>
</dbReference>
<evidence type="ECO:0000313" key="3">
    <source>
        <dbReference type="EMBL" id="PAV79839.1"/>
    </source>
</evidence>
<dbReference type="InterPro" id="IPR006149">
    <property type="entry name" value="EB_dom"/>
</dbReference>
<dbReference type="InterPro" id="IPR011330">
    <property type="entry name" value="Glyco_hydro/deAcase_b/a-brl"/>
</dbReference>
<feature type="domain" description="EGF-like" evidence="2">
    <location>
        <begin position="157"/>
        <end position="191"/>
    </location>
</feature>
<dbReference type="GO" id="GO:0005975">
    <property type="term" value="P:carbohydrate metabolic process"/>
    <property type="evidence" value="ECO:0007669"/>
    <property type="project" value="InterPro"/>
</dbReference>
<comment type="caution">
    <text evidence="3">The sequence shown here is derived from an EMBL/GenBank/DDBJ whole genome shotgun (WGS) entry which is preliminary data.</text>
</comment>
<feature type="compositionally biased region" description="Gly residues" evidence="1">
    <location>
        <begin position="98"/>
        <end position="115"/>
    </location>
</feature>
<dbReference type="InterPro" id="IPR052740">
    <property type="entry name" value="CE4"/>
</dbReference>
<keyword evidence="4" id="KW-1185">Reference proteome</keyword>
<proteinExistence type="predicted"/>
<accession>A0A2A2L135</accession>
<feature type="domain" description="EGF-like" evidence="2">
    <location>
        <begin position="415"/>
        <end position="449"/>
    </location>
</feature>
<feature type="compositionally biased region" description="Polar residues" evidence="1">
    <location>
        <begin position="317"/>
        <end position="332"/>
    </location>
</feature>
<dbReference type="SUPFAM" id="SSF57184">
    <property type="entry name" value="Growth factor receptor domain"/>
    <property type="match status" value="1"/>
</dbReference>
<name>A0A2A2L135_9BILA</name>
<dbReference type="GO" id="GO:0016810">
    <property type="term" value="F:hydrolase activity, acting on carbon-nitrogen (but not peptide) bonds"/>
    <property type="evidence" value="ECO:0007669"/>
    <property type="project" value="InterPro"/>
</dbReference>
<dbReference type="OrthoDB" id="504708at2759"/>
<evidence type="ECO:0000259" key="2">
    <source>
        <dbReference type="SMART" id="SM00181"/>
    </source>
</evidence>
<feature type="compositionally biased region" description="Low complexity" evidence="1">
    <location>
        <begin position="51"/>
        <end position="70"/>
    </location>
</feature>
<evidence type="ECO:0000313" key="4">
    <source>
        <dbReference type="Proteomes" id="UP000218231"/>
    </source>
</evidence>
<feature type="non-terminal residue" evidence="3">
    <location>
        <position position="1"/>
    </location>
</feature>
<dbReference type="Pfam" id="PF01683">
    <property type="entry name" value="EB"/>
    <property type="match status" value="2"/>
</dbReference>
<feature type="region of interest" description="Disordered" evidence="1">
    <location>
        <begin position="19"/>
        <end position="136"/>
    </location>
</feature>
<feature type="domain" description="EGF-like" evidence="2">
    <location>
        <begin position="368"/>
        <end position="400"/>
    </location>
</feature>
<sequence length="903" mass="99414">IGEAERPVPVSYARHKAMTLNERMREDDEEEAEVVVRTERPASAEEEVEEMTTSAETEPPTTTRRTTTTRPPKKSEATQRPRVVGPPIRRPKPKKNKGSGGRSGGGSSRAGGTGPGSYKTGSGNGNCPPGNEATMDEDGRLIVCNGLRPRLLKYGQPCDRYSDRCTNGAKCIDAVCKCPSGFALSPSGWCERYDARKGVFNSLATSLNGKPFFPNQGQGPSSSADKSFPTPTQLAYVVASKMQQQLEELAQQYGYKPHELPKIGGGAEIKTKQSFPTPMAGFVQPSGKSITKAVEVDHVDEEETDSKFPSPQGYGRFTNTQSIQTRPTTRYHSTQRSTRRPSTRITSVEPQTTRPPSSGRRKIPIGYGCDPEDECQNGSECRFGFCGCPDGKIEESGSCIEANQEQMNLRHAGESCDSGAICIGGAICDSDSKKCICGAGHVAINGICKNKDSRTFVLPGDSCRNGEGCSGNSFCKDGMCECEHDHFVQDGYCRHIASHSSQIQYVSGAGLRFSSKIEARPFATSCNEDTCHLPDCFCSQTGKTPPGGLPPSQTPQFIVLTFDDAVNGKTFPDYLHLFQQTKYRNPNGCPIKATFFISHEWTNYDSVQWISAQGMELASNSISHVSLADEDSGRWLNEMDGQRRIMAKFAGVPEESIVGMRAPQLAAGADSQFEMMTRAGFIWDNTLSANPGINSDPFWPQTLDHRVPWNCHEQGCPQSAFPGIWEIPLNQFYGSYMKQIDSYRRSSMIRAAVDLNNTVEELTAMLVSNFDRAYSSNKAPFVLSLNADFLQLNGKHWGMQALERFLNEVMANKDVYVVTMKQLVDWMKNPTPLSRVDESEALRCPISFRQHNNDTPLTCETPNKCMYRTPGLNSPEHQFLTCAPCPDLYPWIENPSGTTSILR</sequence>
<dbReference type="Pfam" id="PF01522">
    <property type="entry name" value="Polysacc_deac_1"/>
    <property type="match status" value="1"/>
</dbReference>
<dbReference type="STRING" id="2018661.A0A2A2L135"/>
<feature type="region of interest" description="Disordered" evidence="1">
    <location>
        <begin position="301"/>
        <end position="363"/>
    </location>
</feature>
<dbReference type="PANTHER" id="PTHR45985:SF11">
    <property type="entry name" value="EGF-LIKE DOMAIN-CONTAINING PROTEIN"/>
    <property type="match status" value="1"/>
</dbReference>
<gene>
    <name evidence="3" type="ORF">WR25_01957</name>
</gene>
<dbReference type="SUPFAM" id="SSF88713">
    <property type="entry name" value="Glycoside hydrolase/deacetylase"/>
    <property type="match status" value="1"/>
</dbReference>